<gene>
    <name evidence="1" type="ORF">F379_161</name>
</gene>
<accession>A0A7L8ZKD0</accession>
<protein>
    <submittedName>
        <fullName evidence="1">Putative endonuclease</fullName>
    </submittedName>
</protein>
<reference evidence="1 2" key="1">
    <citation type="submission" date="2020-08" db="EMBL/GenBank/DDBJ databases">
        <authorList>
            <person name="Sorensen M.C.H."/>
        </authorList>
    </citation>
    <scope>NUCLEOTIDE SEQUENCE [LARGE SCALE GENOMIC DNA]</scope>
</reference>
<keyword evidence="2" id="KW-1185">Reference proteome</keyword>
<sequence>MSKTKSIYNEEIQNIITIKLDYKSSDTERILDCIKNYNSLFRSTYSFYQQVPDLKQAETTRLQSRLNNIFLDKWFFNSAVFDVKSFKNKKKKDEKVIFGGKKNFFDRLKGKISREEYQLKRLLPLYSVGEASKNGNRKSQIEDENTIIFKVSRKEHITLKLNGTSKRYRDYLNQLITLQINKSIPITYKLDTKYVYISFDLNKLKHNLKVQDKIKDRVFGIDLNPNYIGYSVVDWKTMDLIKS</sequence>
<keyword evidence="1" id="KW-0378">Hydrolase</keyword>
<evidence type="ECO:0000313" key="2">
    <source>
        <dbReference type="Proteomes" id="UP000593835"/>
    </source>
</evidence>
<evidence type="ECO:0000313" key="1">
    <source>
        <dbReference type="EMBL" id="QOI69447.1"/>
    </source>
</evidence>
<name>A0A7L8ZKD0_9CAUD</name>
<organism evidence="1 2">
    <name type="scientific">Campylobacter phage F379</name>
    <dbReference type="NCBI Taxonomy" id="2776767"/>
    <lineage>
        <taxon>Viruses</taxon>
        <taxon>Duplodnaviria</taxon>
        <taxon>Heunggongvirae</taxon>
        <taxon>Uroviricota</taxon>
        <taxon>Caudoviricetes</taxon>
        <taxon>Connertonviridae</taxon>
        <taxon>Firehammervirus</taxon>
        <taxon>Firehammervirus F379</taxon>
    </lineage>
</organism>
<dbReference type="GO" id="GO:0004519">
    <property type="term" value="F:endonuclease activity"/>
    <property type="evidence" value="ECO:0007669"/>
    <property type="project" value="UniProtKB-KW"/>
</dbReference>
<dbReference type="Proteomes" id="UP000593835">
    <property type="component" value="Segment"/>
</dbReference>
<keyword evidence="1" id="KW-0255">Endonuclease</keyword>
<dbReference type="EMBL" id="MT932329">
    <property type="protein sequence ID" value="QOI69447.1"/>
    <property type="molecule type" value="Genomic_DNA"/>
</dbReference>
<proteinExistence type="predicted"/>
<keyword evidence="1" id="KW-0540">Nuclease</keyword>